<proteinExistence type="predicted"/>
<accession>A0A126ZZE8</accession>
<protein>
    <recommendedName>
        <fullName evidence="1">AB hydrolase-1 domain-containing protein</fullName>
    </recommendedName>
</protein>
<keyword evidence="3" id="KW-1185">Reference proteome</keyword>
<dbReference type="Proteomes" id="UP000070134">
    <property type="component" value="Chromosome"/>
</dbReference>
<dbReference type="RefSeq" id="WP_066496709.1">
    <property type="nucleotide sequence ID" value="NZ_BJMO01000045.1"/>
</dbReference>
<dbReference type="Gene3D" id="3.40.50.1820">
    <property type="entry name" value="alpha/beta hydrolase"/>
    <property type="match status" value="1"/>
</dbReference>
<sequence>MVAVQIRSIRTADGGSLRLYSYGSGPGAVLAGGSLIRTAAYARFARGLSATLPIHLYDRRGRGGSGPQPADYSMETELADLQAVLDATGSSVVLGHSFGGGIALEAALRLPVSRVAVYDPAVNVGGCLPTSMLPALTAAAARGDHVGAVVVFSREIDPVMARVPLPDPAARALVWSVAHLTRDGHAWREMVPSLAHELALLDGSRETAERYAGIAVPLLLLAGAHSPGYFRTIAAGVAAALPGSTSLVVPRAGHGALHRPSEVILSAFRRFLAQAA</sequence>
<dbReference type="PANTHER" id="PTHR43194:SF2">
    <property type="entry name" value="PEROXISOMAL MEMBRANE PROTEIN LPX1"/>
    <property type="match status" value="1"/>
</dbReference>
<evidence type="ECO:0000313" key="2">
    <source>
        <dbReference type="EMBL" id="AMM31961.1"/>
    </source>
</evidence>
<reference evidence="2 3" key="1">
    <citation type="submission" date="2016-02" db="EMBL/GenBank/DDBJ databases">
        <title>Complete genome of Sinomonas atrocyanea KCTC 3377.</title>
        <authorList>
            <person name="Kim K.M."/>
        </authorList>
    </citation>
    <scope>NUCLEOTIDE SEQUENCE [LARGE SCALE GENOMIC DNA]</scope>
    <source>
        <strain evidence="2 3">KCTC 3377</strain>
    </source>
</reference>
<evidence type="ECO:0000313" key="3">
    <source>
        <dbReference type="Proteomes" id="UP000070134"/>
    </source>
</evidence>
<dbReference type="EMBL" id="CP014518">
    <property type="protein sequence ID" value="AMM31961.1"/>
    <property type="molecule type" value="Genomic_DNA"/>
</dbReference>
<gene>
    <name evidence="2" type="ORF">SA2016_1281</name>
</gene>
<dbReference type="Pfam" id="PF12697">
    <property type="entry name" value="Abhydrolase_6"/>
    <property type="match status" value="1"/>
</dbReference>
<dbReference type="GO" id="GO:0003824">
    <property type="term" value="F:catalytic activity"/>
    <property type="evidence" value="ECO:0007669"/>
    <property type="project" value="UniProtKB-ARBA"/>
</dbReference>
<dbReference type="InterPro" id="IPR000073">
    <property type="entry name" value="AB_hydrolase_1"/>
</dbReference>
<dbReference type="KEGG" id="satk:SA2016_1281"/>
<dbReference type="InterPro" id="IPR029058">
    <property type="entry name" value="AB_hydrolase_fold"/>
</dbReference>
<feature type="domain" description="AB hydrolase-1" evidence="1">
    <location>
        <begin position="41"/>
        <end position="263"/>
    </location>
</feature>
<evidence type="ECO:0000259" key="1">
    <source>
        <dbReference type="Pfam" id="PF12697"/>
    </source>
</evidence>
<organism evidence="2 3">
    <name type="scientific">Sinomonas atrocyanea</name>
    <dbReference type="NCBI Taxonomy" id="37927"/>
    <lineage>
        <taxon>Bacteria</taxon>
        <taxon>Bacillati</taxon>
        <taxon>Actinomycetota</taxon>
        <taxon>Actinomycetes</taxon>
        <taxon>Micrococcales</taxon>
        <taxon>Micrococcaceae</taxon>
        <taxon>Sinomonas</taxon>
    </lineage>
</organism>
<dbReference type="PANTHER" id="PTHR43194">
    <property type="entry name" value="HYDROLASE ALPHA/BETA FOLD FAMILY"/>
    <property type="match status" value="1"/>
</dbReference>
<dbReference type="InterPro" id="IPR050228">
    <property type="entry name" value="Carboxylesterase_BioH"/>
</dbReference>
<dbReference type="STRING" id="37927.SA2016_1281"/>
<name>A0A126ZZE8_9MICC</name>
<dbReference type="SUPFAM" id="SSF53474">
    <property type="entry name" value="alpha/beta-Hydrolases"/>
    <property type="match status" value="1"/>
</dbReference>
<dbReference type="AlphaFoldDB" id="A0A126ZZE8"/>